<organism evidence="2 3">
    <name type="scientific">Blastomonas marina</name>
    <dbReference type="NCBI Taxonomy" id="1867408"/>
    <lineage>
        <taxon>Bacteria</taxon>
        <taxon>Pseudomonadati</taxon>
        <taxon>Pseudomonadota</taxon>
        <taxon>Alphaproteobacteria</taxon>
        <taxon>Sphingomonadales</taxon>
        <taxon>Sphingomonadaceae</taxon>
        <taxon>Blastomonas</taxon>
    </lineage>
</organism>
<protein>
    <submittedName>
        <fullName evidence="2">Uncharacterized protein</fullName>
    </submittedName>
</protein>
<keyword evidence="1" id="KW-0472">Membrane</keyword>
<keyword evidence="1" id="KW-1133">Transmembrane helix</keyword>
<dbReference type="Proteomes" id="UP000603317">
    <property type="component" value="Unassembled WGS sequence"/>
</dbReference>
<evidence type="ECO:0000313" key="3">
    <source>
        <dbReference type="Proteomes" id="UP000603317"/>
    </source>
</evidence>
<feature type="transmembrane region" description="Helical" evidence="1">
    <location>
        <begin position="58"/>
        <end position="81"/>
    </location>
</feature>
<evidence type="ECO:0000256" key="1">
    <source>
        <dbReference type="SAM" id="Phobius"/>
    </source>
</evidence>
<gene>
    <name evidence="2" type="ORF">GCM10010923_06480</name>
</gene>
<proteinExistence type="predicted"/>
<dbReference type="EMBL" id="BMID01000001">
    <property type="protein sequence ID" value="GGA00613.1"/>
    <property type="molecule type" value="Genomic_DNA"/>
</dbReference>
<comment type="caution">
    <text evidence="2">The sequence shown here is derived from an EMBL/GenBank/DDBJ whole genome shotgun (WGS) entry which is preliminary data.</text>
</comment>
<accession>A0ABQ1F6L6</accession>
<evidence type="ECO:0000313" key="2">
    <source>
        <dbReference type="EMBL" id="GGA00613.1"/>
    </source>
</evidence>
<keyword evidence="3" id="KW-1185">Reference proteome</keyword>
<feature type="transmembrane region" description="Helical" evidence="1">
    <location>
        <begin position="9"/>
        <end position="32"/>
    </location>
</feature>
<reference evidence="3" key="1">
    <citation type="journal article" date="2019" name="Int. J. Syst. Evol. Microbiol.">
        <title>The Global Catalogue of Microorganisms (GCM) 10K type strain sequencing project: providing services to taxonomists for standard genome sequencing and annotation.</title>
        <authorList>
            <consortium name="The Broad Institute Genomics Platform"/>
            <consortium name="The Broad Institute Genome Sequencing Center for Infectious Disease"/>
            <person name="Wu L."/>
            <person name="Ma J."/>
        </authorList>
    </citation>
    <scope>NUCLEOTIDE SEQUENCE [LARGE SCALE GENOMIC DNA]</scope>
    <source>
        <strain evidence="3">CGMCC 1.15297</strain>
    </source>
</reference>
<name>A0ABQ1F6L6_9SPHN</name>
<sequence length="83" mass="8900">MGDHTVKIVVILFAALYAIALALLAVGTFGWFGQEQDPLSGLFLIPLGLPWNLLADKIGLGGPASAILAPAINLAILYWLWKR</sequence>
<keyword evidence="1" id="KW-0812">Transmembrane</keyword>